<evidence type="ECO:0008006" key="4">
    <source>
        <dbReference type="Google" id="ProtNLM"/>
    </source>
</evidence>
<accession>A0A4Y9AEZ7</accession>
<reference evidence="2 3" key="1">
    <citation type="submission" date="2019-03" db="EMBL/GenBank/DDBJ databases">
        <title>Genome sequence of Lentibacillus salicampi ATCC BAA-719.</title>
        <authorList>
            <person name="Maclea K.S."/>
            <person name="Simoes Junior M."/>
        </authorList>
    </citation>
    <scope>NUCLEOTIDE SEQUENCE [LARGE SCALE GENOMIC DNA]</scope>
    <source>
        <strain evidence="2 3">ATCC BAA-719</strain>
    </source>
</reference>
<keyword evidence="3" id="KW-1185">Reference proteome</keyword>
<gene>
    <name evidence="2" type="ORF">E4U82_09750</name>
</gene>
<proteinExistence type="predicted"/>
<keyword evidence="1" id="KW-1133">Transmembrane helix</keyword>
<keyword evidence="1" id="KW-0812">Transmembrane</keyword>
<dbReference type="OrthoDB" id="2965073at2"/>
<name>A0A4Y9AEZ7_9BACI</name>
<organism evidence="2 3">
    <name type="scientific">Lentibacillus salicampi</name>
    <dbReference type="NCBI Taxonomy" id="175306"/>
    <lineage>
        <taxon>Bacteria</taxon>
        <taxon>Bacillati</taxon>
        <taxon>Bacillota</taxon>
        <taxon>Bacilli</taxon>
        <taxon>Bacillales</taxon>
        <taxon>Bacillaceae</taxon>
        <taxon>Lentibacillus</taxon>
    </lineage>
</organism>
<feature type="transmembrane region" description="Helical" evidence="1">
    <location>
        <begin position="20"/>
        <end position="41"/>
    </location>
</feature>
<protein>
    <recommendedName>
        <fullName evidence="4">ABC-2 transporter permease</fullName>
    </recommendedName>
</protein>
<evidence type="ECO:0000313" key="2">
    <source>
        <dbReference type="EMBL" id="TFJ92961.1"/>
    </source>
</evidence>
<evidence type="ECO:0000313" key="3">
    <source>
        <dbReference type="Proteomes" id="UP000298484"/>
    </source>
</evidence>
<comment type="caution">
    <text evidence="2">The sequence shown here is derived from an EMBL/GenBank/DDBJ whole genome shotgun (WGS) entry which is preliminary data.</text>
</comment>
<feature type="transmembrane region" description="Helical" evidence="1">
    <location>
        <begin position="47"/>
        <end position="65"/>
    </location>
</feature>
<sequence length="240" mass="27432">MQHWKEAFRLAKFEIKASKWMFPVSFILFILIGLSIASSLGEYLENGFVGPDFFFTLLFTFAPAWTRPKDFQMKSINETMGAAPSVMMLKMLPVKEDVLIRSRFLIYYVLALPVQVVFLVMLYAISPALWDVLSVGGYIAFSVIWLAFSVYFGSIFPASESGDKTRTSTIVWYGVIVLIIYASVLMGFHCITEQGVLYWTIIAAQNWPLLSSVISILMAVLGVKYWKHYMTKQMRKVDYL</sequence>
<dbReference type="RefSeq" id="WP_135110006.1">
    <property type="nucleotide sequence ID" value="NZ_SRHY01000013.1"/>
</dbReference>
<dbReference type="Proteomes" id="UP000298484">
    <property type="component" value="Unassembled WGS sequence"/>
</dbReference>
<feature type="transmembrane region" description="Helical" evidence="1">
    <location>
        <begin position="137"/>
        <end position="158"/>
    </location>
</feature>
<feature type="transmembrane region" description="Helical" evidence="1">
    <location>
        <begin position="170"/>
        <end position="189"/>
    </location>
</feature>
<evidence type="ECO:0000256" key="1">
    <source>
        <dbReference type="SAM" id="Phobius"/>
    </source>
</evidence>
<dbReference type="AlphaFoldDB" id="A0A4Y9AEZ7"/>
<dbReference type="EMBL" id="SRHY01000013">
    <property type="protein sequence ID" value="TFJ92961.1"/>
    <property type="molecule type" value="Genomic_DNA"/>
</dbReference>
<feature type="transmembrane region" description="Helical" evidence="1">
    <location>
        <begin position="209"/>
        <end position="226"/>
    </location>
</feature>
<feature type="transmembrane region" description="Helical" evidence="1">
    <location>
        <begin position="105"/>
        <end position="125"/>
    </location>
</feature>
<keyword evidence="1" id="KW-0472">Membrane</keyword>